<dbReference type="Gene3D" id="1.25.40.20">
    <property type="entry name" value="Ankyrin repeat-containing domain"/>
    <property type="match status" value="1"/>
</dbReference>
<dbReference type="InterPro" id="IPR002110">
    <property type="entry name" value="Ankyrin_rpt"/>
</dbReference>
<dbReference type="PROSITE" id="PS50088">
    <property type="entry name" value="ANK_REPEAT"/>
    <property type="match status" value="1"/>
</dbReference>
<sequence>QPSDLVSALAQGRVDLAEGFWEQTRQNRSAPCNQVSFELVSAAIQSGRLQSVCFLAERNVPLDCTNEFGETALHLAAKSGSVDIVEYLAISGVVSPSATDHETYGALSPFLQQCNSPGCVLMNFQYTAVRVNFCTPT</sequence>
<gene>
    <name evidence="2" type="ORF">P879_07366</name>
</gene>
<dbReference type="SUPFAM" id="SSF48403">
    <property type="entry name" value="Ankyrin repeat"/>
    <property type="match status" value="1"/>
</dbReference>
<dbReference type="EMBL" id="JTDF01006126">
    <property type="protein sequence ID" value="KAF8565777.1"/>
    <property type="molecule type" value="Genomic_DNA"/>
</dbReference>
<reference evidence="2 3" key="1">
    <citation type="submission" date="2019-07" db="EMBL/GenBank/DDBJ databases">
        <title>Annotation for the trematode Paragonimus westermani.</title>
        <authorList>
            <person name="Choi Y.-J."/>
        </authorList>
    </citation>
    <scope>NUCLEOTIDE SEQUENCE [LARGE SCALE GENOMIC DNA]</scope>
    <source>
        <strain evidence="2">180907_Pwestermani</strain>
    </source>
</reference>
<protein>
    <recommendedName>
        <fullName evidence="4">ANK_REP_REGION domain-containing protein</fullName>
    </recommendedName>
</protein>
<feature type="non-terminal residue" evidence="2">
    <location>
        <position position="1"/>
    </location>
</feature>
<accession>A0A8T0DG92</accession>
<evidence type="ECO:0000256" key="1">
    <source>
        <dbReference type="PROSITE-ProRule" id="PRU00023"/>
    </source>
</evidence>
<organism evidence="2 3">
    <name type="scientific">Paragonimus westermani</name>
    <dbReference type="NCBI Taxonomy" id="34504"/>
    <lineage>
        <taxon>Eukaryota</taxon>
        <taxon>Metazoa</taxon>
        <taxon>Spiralia</taxon>
        <taxon>Lophotrochozoa</taxon>
        <taxon>Platyhelminthes</taxon>
        <taxon>Trematoda</taxon>
        <taxon>Digenea</taxon>
        <taxon>Plagiorchiida</taxon>
        <taxon>Troglotremata</taxon>
        <taxon>Troglotrematidae</taxon>
        <taxon>Paragonimus</taxon>
    </lineage>
</organism>
<evidence type="ECO:0000313" key="3">
    <source>
        <dbReference type="Proteomes" id="UP000699462"/>
    </source>
</evidence>
<dbReference type="OrthoDB" id="194358at2759"/>
<keyword evidence="1" id="KW-0040">ANK repeat</keyword>
<dbReference type="Proteomes" id="UP000699462">
    <property type="component" value="Unassembled WGS sequence"/>
</dbReference>
<feature type="repeat" description="ANK" evidence="1">
    <location>
        <begin position="68"/>
        <end position="93"/>
    </location>
</feature>
<dbReference type="InterPro" id="IPR036770">
    <property type="entry name" value="Ankyrin_rpt-contain_sf"/>
</dbReference>
<evidence type="ECO:0000313" key="2">
    <source>
        <dbReference type="EMBL" id="KAF8565777.1"/>
    </source>
</evidence>
<evidence type="ECO:0008006" key="4">
    <source>
        <dbReference type="Google" id="ProtNLM"/>
    </source>
</evidence>
<dbReference type="SMART" id="SM00248">
    <property type="entry name" value="ANK"/>
    <property type="match status" value="1"/>
</dbReference>
<keyword evidence="3" id="KW-1185">Reference proteome</keyword>
<comment type="caution">
    <text evidence="2">The sequence shown here is derived from an EMBL/GenBank/DDBJ whole genome shotgun (WGS) entry which is preliminary data.</text>
</comment>
<proteinExistence type="predicted"/>
<dbReference type="PROSITE" id="PS50297">
    <property type="entry name" value="ANK_REP_REGION"/>
    <property type="match status" value="1"/>
</dbReference>
<dbReference type="AlphaFoldDB" id="A0A8T0DG92"/>
<name>A0A8T0DG92_9TREM</name>
<dbReference type="Pfam" id="PF13637">
    <property type="entry name" value="Ank_4"/>
    <property type="match status" value="1"/>
</dbReference>